<accession>A0A8E3B283</accession>
<name>A0A8E3B283_RHILI</name>
<dbReference type="AlphaFoldDB" id="A0A8E3B283"/>
<reference evidence="3 4" key="1">
    <citation type="submission" date="2018-05" db="EMBL/GenBank/DDBJ databases">
        <title>Genomic Encyclopedia of Type Strains, Phase IV (KMG-IV): sequencing the most valuable type-strain genomes for metagenomic binning, comparative biology and taxonomic classification.</title>
        <authorList>
            <person name="Goeker M."/>
        </authorList>
    </citation>
    <scope>NUCLEOTIDE SEQUENCE [LARGE SCALE GENOMIC DNA]</scope>
    <source>
        <strain evidence="3 4">DSM 2626</strain>
    </source>
</reference>
<proteinExistence type="predicted"/>
<protein>
    <submittedName>
        <fullName evidence="3">RNA polymerase RpoN-/SigL-like sigma 54 subunit</fullName>
    </submittedName>
</protein>
<evidence type="ECO:0000313" key="4">
    <source>
        <dbReference type="Proteomes" id="UP000245631"/>
    </source>
</evidence>
<dbReference type="PANTHER" id="PTHR32248">
    <property type="entry name" value="RNA POLYMERASE SIGMA-54 FACTOR"/>
    <property type="match status" value="1"/>
</dbReference>
<comment type="caution">
    <text evidence="3">The sequence shown here is derived from an EMBL/GenBank/DDBJ whole genome shotgun (WGS) entry which is preliminary data.</text>
</comment>
<dbReference type="InterPro" id="IPR000394">
    <property type="entry name" value="RNA_pol_sigma_54"/>
</dbReference>
<dbReference type="PRINTS" id="PR00045">
    <property type="entry name" value="SIGMA54FCT"/>
</dbReference>
<evidence type="ECO:0000256" key="1">
    <source>
        <dbReference type="SAM" id="MobiDB-lite"/>
    </source>
</evidence>
<feature type="region of interest" description="Disordered" evidence="1">
    <location>
        <begin position="118"/>
        <end position="144"/>
    </location>
</feature>
<gene>
    <name evidence="3" type="ORF">C8D77_12119</name>
</gene>
<dbReference type="PANTHER" id="PTHR32248:SF4">
    <property type="entry name" value="RNA POLYMERASE SIGMA-54 FACTOR"/>
    <property type="match status" value="1"/>
</dbReference>
<dbReference type="Pfam" id="PF04552">
    <property type="entry name" value="Sigma54_DBD"/>
    <property type="match status" value="1"/>
</dbReference>
<dbReference type="GO" id="GO:0016987">
    <property type="term" value="F:sigma factor activity"/>
    <property type="evidence" value="ECO:0007669"/>
    <property type="project" value="InterPro"/>
</dbReference>
<evidence type="ECO:0000313" key="3">
    <source>
        <dbReference type="EMBL" id="PWJ86840.1"/>
    </source>
</evidence>
<sequence length="144" mass="16081">MNRTLAKTRSSIPAPKETVHVCAERPLQTSLLRYLICDGWFETDGAVALAQLSLTRLRQEDAFLEHGVDQVRPLGLRTVADAINVHQATVIRVTSNTYMQTPREVFELKYFFTVASASSQGGDARSPRSCPPSDHGDNRRRIAR</sequence>
<dbReference type="Proteomes" id="UP000245631">
    <property type="component" value="Unassembled WGS sequence"/>
</dbReference>
<dbReference type="GO" id="GO:0001216">
    <property type="term" value="F:DNA-binding transcription activator activity"/>
    <property type="evidence" value="ECO:0007669"/>
    <property type="project" value="InterPro"/>
</dbReference>
<dbReference type="EMBL" id="QGGH01000021">
    <property type="protein sequence ID" value="PWJ86840.1"/>
    <property type="molecule type" value="Genomic_DNA"/>
</dbReference>
<organism evidence="3 4">
    <name type="scientific">Rhizobium loti</name>
    <name type="common">Mesorhizobium loti</name>
    <dbReference type="NCBI Taxonomy" id="381"/>
    <lineage>
        <taxon>Bacteria</taxon>
        <taxon>Pseudomonadati</taxon>
        <taxon>Pseudomonadota</taxon>
        <taxon>Alphaproteobacteria</taxon>
        <taxon>Hyphomicrobiales</taxon>
        <taxon>Phyllobacteriaceae</taxon>
        <taxon>Mesorhizobium</taxon>
    </lineage>
</organism>
<evidence type="ECO:0000259" key="2">
    <source>
        <dbReference type="Pfam" id="PF04552"/>
    </source>
</evidence>
<feature type="domain" description="RNA polymerase sigma factor 54 DNA-binding" evidence="2">
    <location>
        <begin position="54"/>
        <end position="125"/>
    </location>
</feature>
<dbReference type="PROSITE" id="PS50044">
    <property type="entry name" value="SIGMA54_3"/>
    <property type="match status" value="1"/>
</dbReference>
<dbReference type="InterPro" id="IPR007634">
    <property type="entry name" value="RNA_pol_sigma_54_DNA-bd"/>
</dbReference>
<feature type="compositionally biased region" description="Basic and acidic residues" evidence="1">
    <location>
        <begin position="134"/>
        <end position="144"/>
    </location>
</feature>